<dbReference type="EMBL" id="LCIY01000046">
    <property type="protein sequence ID" value="KKT65434.1"/>
    <property type="molecule type" value="Genomic_DNA"/>
</dbReference>
<sequence length="71" mass="8408">YQNKNDSRLKESMGLLENTKNVVYSNQERYLNCIVEGYGGKIWFDSKEGTGTTFFVKLPIKQKKEWITKRR</sequence>
<gene>
    <name evidence="1" type="ORF">UW60_C0046G0001</name>
</gene>
<dbReference type="Proteomes" id="UP000034826">
    <property type="component" value="Unassembled WGS sequence"/>
</dbReference>
<accession>A0A0G1M0B7</accession>
<evidence type="ECO:0000313" key="1">
    <source>
        <dbReference type="EMBL" id="KKT65434.1"/>
    </source>
</evidence>
<keyword evidence="1" id="KW-0808">Transferase</keyword>
<dbReference type="SUPFAM" id="SSF55874">
    <property type="entry name" value="ATPase domain of HSP90 chaperone/DNA topoisomerase II/histidine kinase"/>
    <property type="match status" value="1"/>
</dbReference>
<comment type="caution">
    <text evidence="1">The sequence shown here is derived from an EMBL/GenBank/DDBJ whole genome shotgun (WGS) entry which is preliminary data.</text>
</comment>
<protein>
    <submittedName>
        <fullName evidence="1">Multi-sensor signal transduction histidine kinase</fullName>
    </submittedName>
</protein>
<reference evidence="1 2" key="1">
    <citation type="journal article" date="2015" name="Nature">
        <title>rRNA introns, odd ribosomes, and small enigmatic genomes across a large radiation of phyla.</title>
        <authorList>
            <person name="Brown C.T."/>
            <person name="Hug L.A."/>
            <person name="Thomas B.C."/>
            <person name="Sharon I."/>
            <person name="Castelle C.J."/>
            <person name="Singh A."/>
            <person name="Wilkins M.J."/>
            <person name="Williams K.H."/>
            <person name="Banfield J.F."/>
        </authorList>
    </citation>
    <scope>NUCLEOTIDE SEQUENCE [LARGE SCALE GENOMIC DNA]</scope>
</reference>
<dbReference type="Gene3D" id="3.30.565.10">
    <property type="entry name" value="Histidine kinase-like ATPase, C-terminal domain"/>
    <property type="match status" value="1"/>
</dbReference>
<proteinExistence type="predicted"/>
<evidence type="ECO:0000313" key="2">
    <source>
        <dbReference type="Proteomes" id="UP000034826"/>
    </source>
</evidence>
<dbReference type="AlphaFoldDB" id="A0A0G1M0B7"/>
<name>A0A0G1M0B7_9BACT</name>
<feature type="non-terminal residue" evidence="1">
    <location>
        <position position="1"/>
    </location>
</feature>
<organism evidence="1 2">
    <name type="scientific">Candidatus Woesebacteria bacterium GW2011_GWA2_44_33</name>
    <dbReference type="NCBI Taxonomy" id="1618564"/>
    <lineage>
        <taxon>Bacteria</taxon>
        <taxon>Candidatus Woeseibacteriota</taxon>
    </lineage>
</organism>
<dbReference type="InterPro" id="IPR036890">
    <property type="entry name" value="HATPase_C_sf"/>
</dbReference>
<keyword evidence="1" id="KW-0418">Kinase</keyword>
<dbReference type="GO" id="GO:0016301">
    <property type="term" value="F:kinase activity"/>
    <property type="evidence" value="ECO:0007669"/>
    <property type="project" value="UniProtKB-KW"/>
</dbReference>